<accession>J0D8J5</accession>
<keyword evidence="4" id="KW-1185">Reference proteome</keyword>
<dbReference type="SMART" id="SM00506">
    <property type="entry name" value="A1pp"/>
    <property type="match status" value="1"/>
</dbReference>
<dbReference type="PANTHER" id="PTHR11106">
    <property type="entry name" value="GANGLIOSIDE INDUCED DIFFERENTIATION ASSOCIATED PROTEIN 2-RELATED"/>
    <property type="match status" value="1"/>
</dbReference>
<sequence length="274" mass="29491">MAVPLSDLPTLALTYASGALAPRKDEDPLFAPDADLNERVSLYRGDMTRLEVDAIVNAANRSLLGGGGVDGAIHRAAGRGLYEECKTLDGCDTGGAKITKGYDLPAKHVIHAVGPIYDEDEDEKCARLLKSCYETSLALAHEHKLSTIAFSGISTGVYGYPLDDATHIALRTTRDFLISERGASIARVIFTVFRQIDVDSYKKILPLYFPPVPLVEKEATPAPQGEKEATPVPQDEKEVTPAPIDALPPKETKESTPVPEPQPTAGQSVPEQKS</sequence>
<evidence type="ECO:0000313" key="4">
    <source>
        <dbReference type="Proteomes" id="UP000006514"/>
    </source>
</evidence>
<dbReference type="CDD" id="cd02908">
    <property type="entry name" value="Macro_OAADPr_deacetylase"/>
    <property type="match status" value="1"/>
</dbReference>
<gene>
    <name evidence="3" type="ORF">AURDEDRAFT_188655</name>
</gene>
<dbReference type="PANTHER" id="PTHR11106:SF27">
    <property type="entry name" value="MACRO DOMAIN-CONTAINING PROTEIN"/>
    <property type="match status" value="1"/>
</dbReference>
<evidence type="ECO:0000256" key="1">
    <source>
        <dbReference type="SAM" id="MobiDB-lite"/>
    </source>
</evidence>
<dbReference type="InParanoid" id="J0D8J5"/>
<dbReference type="OrthoDB" id="6077599at2759"/>
<dbReference type="EMBL" id="JH687884">
    <property type="protein sequence ID" value="EJD35625.1"/>
    <property type="molecule type" value="Genomic_DNA"/>
</dbReference>
<dbReference type="Pfam" id="PF01661">
    <property type="entry name" value="Macro"/>
    <property type="match status" value="1"/>
</dbReference>
<dbReference type="PROSITE" id="PS51154">
    <property type="entry name" value="MACRO"/>
    <property type="match status" value="1"/>
</dbReference>
<feature type="domain" description="Macro" evidence="2">
    <location>
        <begin position="27"/>
        <end position="209"/>
    </location>
</feature>
<feature type="compositionally biased region" description="Basic and acidic residues" evidence="1">
    <location>
        <begin position="219"/>
        <end position="239"/>
    </location>
</feature>
<dbReference type="NCBIfam" id="NF001664">
    <property type="entry name" value="PRK00431.1-6"/>
    <property type="match status" value="1"/>
</dbReference>
<dbReference type="AlphaFoldDB" id="J0D8J5"/>
<dbReference type="Proteomes" id="UP000006514">
    <property type="component" value="Unassembled WGS sequence"/>
</dbReference>
<evidence type="ECO:0000259" key="2">
    <source>
        <dbReference type="PROSITE" id="PS51154"/>
    </source>
</evidence>
<proteinExistence type="predicted"/>
<reference evidence="4" key="1">
    <citation type="journal article" date="2012" name="Science">
        <title>The Paleozoic origin of enzymatic lignin decomposition reconstructed from 31 fungal genomes.</title>
        <authorList>
            <person name="Floudas D."/>
            <person name="Binder M."/>
            <person name="Riley R."/>
            <person name="Barry K."/>
            <person name="Blanchette R.A."/>
            <person name="Henrissat B."/>
            <person name="Martinez A.T."/>
            <person name="Otillar R."/>
            <person name="Spatafora J.W."/>
            <person name="Yadav J.S."/>
            <person name="Aerts A."/>
            <person name="Benoit I."/>
            <person name="Boyd A."/>
            <person name="Carlson A."/>
            <person name="Copeland A."/>
            <person name="Coutinho P.M."/>
            <person name="de Vries R.P."/>
            <person name="Ferreira P."/>
            <person name="Findley K."/>
            <person name="Foster B."/>
            <person name="Gaskell J."/>
            <person name="Glotzer D."/>
            <person name="Gorecki P."/>
            <person name="Heitman J."/>
            <person name="Hesse C."/>
            <person name="Hori C."/>
            <person name="Igarashi K."/>
            <person name="Jurgens J.A."/>
            <person name="Kallen N."/>
            <person name="Kersten P."/>
            <person name="Kohler A."/>
            <person name="Kuees U."/>
            <person name="Kumar T.K.A."/>
            <person name="Kuo A."/>
            <person name="LaButti K."/>
            <person name="Larrondo L.F."/>
            <person name="Lindquist E."/>
            <person name="Ling A."/>
            <person name="Lombard V."/>
            <person name="Lucas S."/>
            <person name="Lundell T."/>
            <person name="Martin R."/>
            <person name="McLaughlin D.J."/>
            <person name="Morgenstern I."/>
            <person name="Morin E."/>
            <person name="Murat C."/>
            <person name="Nagy L.G."/>
            <person name="Nolan M."/>
            <person name="Ohm R.A."/>
            <person name="Patyshakuliyeva A."/>
            <person name="Rokas A."/>
            <person name="Ruiz-Duenas F.J."/>
            <person name="Sabat G."/>
            <person name="Salamov A."/>
            <person name="Samejima M."/>
            <person name="Schmutz J."/>
            <person name="Slot J.C."/>
            <person name="St John F."/>
            <person name="Stenlid J."/>
            <person name="Sun H."/>
            <person name="Sun S."/>
            <person name="Syed K."/>
            <person name="Tsang A."/>
            <person name="Wiebenga A."/>
            <person name="Young D."/>
            <person name="Pisabarro A."/>
            <person name="Eastwood D.C."/>
            <person name="Martin F."/>
            <person name="Cullen D."/>
            <person name="Grigoriev I.V."/>
            <person name="Hibbett D.S."/>
        </authorList>
    </citation>
    <scope>NUCLEOTIDE SEQUENCE [LARGE SCALE GENOMIC DNA]</scope>
    <source>
        <strain evidence="4">TFB10046</strain>
    </source>
</reference>
<dbReference type="eggNOG" id="KOG2633">
    <property type="taxonomic scope" value="Eukaryota"/>
</dbReference>
<dbReference type="SUPFAM" id="SSF52949">
    <property type="entry name" value="Macro domain-like"/>
    <property type="match status" value="1"/>
</dbReference>
<protein>
    <submittedName>
        <fullName evidence="3">A1pp-domain-containing protein</fullName>
    </submittedName>
</protein>
<dbReference type="InterPro" id="IPR002589">
    <property type="entry name" value="Macro_dom"/>
</dbReference>
<feature type="compositionally biased region" description="Polar residues" evidence="1">
    <location>
        <begin position="264"/>
        <end position="274"/>
    </location>
</feature>
<organism evidence="3 4">
    <name type="scientific">Auricularia subglabra (strain TFB-10046 / SS5)</name>
    <name type="common">White-rot fungus</name>
    <name type="synonym">Auricularia delicata (strain TFB10046)</name>
    <dbReference type="NCBI Taxonomy" id="717982"/>
    <lineage>
        <taxon>Eukaryota</taxon>
        <taxon>Fungi</taxon>
        <taxon>Dikarya</taxon>
        <taxon>Basidiomycota</taxon>
        <taxon>Agaricomycotina</taxon>
        <taxon>Agaricomycetes</taxon>
        <taxon>Auriculariales</taxon>
        <taxon>Auriculariaceae</taxon>
        <taxon>Auricularia</taxon>
    </lineage>
</organism>
<evidence type="ECO:0000313" key="3">
    <source>
        <dbReference type="EMBL" id="EJD35625.1"/>
    </source>
</evidence>
<name>J0D8J5_AURST</name>
<dbReference type="KEGG" id="adl:AURDEDRAFT_188655"/>
<feature type="region of interest" description="Disordered" evidence="1">
    <location>
        <begin position="219"/>
        <end position="274"/>
    </location>
</feature>
<dbReference type="Gene3D" id="3.40.220.10">
    <property type="entry name" value="Leucine Aminopeptidase, subunit E, domain 1"/>
    <property type="match status" value="1"/>
</dbReference>
<dbReference type="OMA" id="RTLDGCQ"/>
<dbReference type="InterPro" id="IPR043472">
    <property type="entry name" value="Macro_dom-like"/>
</dbReference>